<gene>
    <name evidence="2" type="ORF">ANANG_G00310360</name>
</gene>
<dbReference type="PANTHER" id="PTHR47315">
    <property type="entry name" value="FIBROUS SHEATH INTERACTING PROTEIN 2"/>
    <property type="match status" value="1"/>
</dbReference>
<dbReference type="InterPro" id="IPR038891">
    <property type="entry name" value="FSIP2"/>
</dbReference>
<protein>
    <recommendedName>
        <fullName evidence="4">Fibrous sheath-interacting protein 2 C-terminal domain-containing protein</fullName>
    </recommendedName>
</protein>
<evidence type="ECO:0000313" key="2">
    <source>
        <dbReference type="EMBL" id="KAG5830414.1"/>
    </source>
</evidence>
<evidence type="ECO:0000256" key="1">
    <source>
        <dbReference type="SAM" id="MobiDB-lite"/>
    </source>
</evidence>
<feature type="compositionally biased region" description="Basic and acidic residues" evidence="1">
    <location>
        <begin position="367"/>
        <end position="379"/>
    </location>
</feature>
<feature type="region of interest" description="Disordered" evidence="1">
    <location>
        <begin position="356"/>
        <end position="431"/>
    </location>
</feature>
<sequence>MEMQLPKINTIVLQDGTSAPFQLTRRRISTDKLPVPTGARLTLTRGQLGDGLYRPTTEFLRTGPCMRIPDPIYNNLHDPHLRHYYHRQDRRNMLKEGNFITDDNEVICSLKDYNTYEEYLRRLKMVANKTYDQTQSAKMEKVMRLQKKGRVPRDVRLEEVMESILEEDSENMRKLLQTEAAKRKQKGQTEVEDENRRIEEALYTELDLLSWTAEDRSRLALHEKQYRHEQNREIYMREVREQKDRRKQALVSRKCSTNQRKLQEKIQMSKEAELRRRKAEGREGSFWELPSGEPQCLLPSRPRARGAAPRSGAARVYGVTASEVFQVWGTPKSRPRFCEFLTRAVAAAIASRRANRRARLRPLPPETAHHPADGRERPARTLRKGRRRPLGRARRSPGAKPTSRTRSSGEPSPGSDPQGLLPLRPRLGRPALRSGAGRVYAVRASDAFQVRTDPGSLLSARSTGLTSPAPQHRRLAVRI</sequence>
<keyword evidence="3" id="KW-1185">Reference proteome</keyword>
<dbReference type="AlphaFoldDB" id="A0A9D3RHI8"/>
<feature type="compositionally biased region" description="Low complexity" evidence="1">
    <location>
        <begin position="417"/>
        <end position="431"/>
    </location>
</feature>
<accession>A0A9D3RHI8</accession>
<comment type="caution">
    <text evidence="2">The sequence shown here is derived from an EMBL/GenBank/DDBJ whole genome shotgun (WGS) entry which is preliminary data.</text>
</comment>
<proteinExistence type="predicted"/>
<evidence type="ECO:0000313" key="3">
    <source>
        <dbReference type="Proteomes" id="UP001044222"/>
    </source>
</evidence>
<dbReference type="PANTHER" id="PTHR47315:SF3">
    <property type="entry name" value="FIBROUS SHEATH-INTERACTING PROTEIN 2-LIKE"/>
    <property type="match status" value="1"/>
</dbReference>
<organism evidence="2 3">
    <name type="scientific">Anguilla anguilla</name>
    <name type="common">European freshwater eel</name>
    <name type="synonym">Muraena anguilla</name>
    <dbReference type="NCBI Taxonomy" id="7936"/>
    <lineage>
        <taxon>Eukaryota</taxon>
        <taxon>Metazoa</taxon>
        <taxon>Chordata</taxon>
        <taxon>Craniata</taxon>
        <taxon>Vertebrata</taxon>
        <taxon>Euteleostomi</taxon>
        <taxon>Actinopterygii</taxon>
        <taxon>Neopterygii</taxon>
        <taxon>Teleostei</taxon>
        <taxon>Anguilliformes</taxon>
        <taxon>Anguillidae</taxon>
        <taxon>Anguilla</taxon>
    </lineage>
</organism>
<dbReference type="EMBL" id="JAFIRN010000019">
    <property type="protein sequence ID" value="KAG5830414.1"/>
    <property type="molecule type" value="Genomic_DNA"/>
</dbReference>
<reference evidence="2" key="1">
    <citation type="submission" date="2021-01" db="EMBL/GenBank/DDBJ databases">
        <title>A chromosome-scale assembly of European eel, Anguilla anguilla.</title>
        <authorList>
            <person name="Henkel C."/>
            <person name="Jong-Raadsen S.A."/>
            <person name="Dufour S."/>
            <person name="Weltzien F.-A."/>
            <person name="Palstra A.P."/>
            <person name="Pelster B."/>
            <person name="Spaink H.P."/>
            <person name="Van Den Thillart G.E."/>
            <person name="Jansen H."/>
            <person name="Zahm M."/>
            <person name="Klopp C."/>
            <person name="Cedric C."/>
            <person name="Louis A."/>
            <person name="Berthelot C."/>
            <person name="Parey E."/>
            <person name="Roest Crollius H."/>
            <person name="Montfort J."/>
            <person name="Robinson-Rechavi M."/>
            <person name="Bucao C."/>
            <person name="Bouchez O."/>
            <person name="Gislard M."/>
            <person name="Lluch J."/>
            <person name="Milhes M."/>
            <person name="Lampietro C."/>
            <person name="Lopez Roques C."/>
            <person name="Donnadieu C."/>
            <person name="Braasch I."/>
            <person name="Desvignes T."/>
            <person name="Postlethwait J."/>
            <person name="Bobe J."/>
            <person name="Guiguen Y."/>
            <person name="Dirks R."/>
        </authorList>
    </citation>
    <scope>NUCLEOTIDE SEQUENCE</scope>
    <source>
        <strain evidence="2">Tag_6206</strain>
        <tissue evidence="2">Liver</tissue>
    </source>
</reference>
<feature type="compositionally biased region" description="Basic residues" evidence="1">
    <location>
        <begin position="380"/>
        <end position="397"/>
    </location>
</feature>
<evidence type="ECO:0008006" key="4">
    <source>
        <dbReference type="Google" id="ProtNLM"/>
    </source>
</evidence>
<name>A0A9D3RHI8_ANGAN</name>
<dbReference type="Proteomes" id="UP001044222">
    <property type="component" value="Chromosome 19"/>
</dbReference>